<dbReference type="PANTHER" id="PTHR23150:SF36">
    <property type="entry name" value="HERCYNINE OXYGENASE"/>
    <property type="match status" value="1"/>
</dbReference>
<comment type="catalytic activity">
    <reaction evidence="4">
        <text>gamma-L-glutamyl-L-cysteine + hercynine + O2 = gamma-L-glutamyl-hercynylcysteine S-oxide + H2O</text>
        <dbReference type="Rhea" id="RHEA:42672"/>
        <dbReference type="ChEBI" id="CHEBI:15377"/>
        <dbReference type="ChEBI" id="CHEBI:15379"/>
        <dbReference type="ChEBI" id="CHEBI:15781"/>
        <dbReference type="ChEBI" id="CHEBI:58173"/>
        <dbReference type="ChEBI" id="CHEBI:82703"/>
        <dbReference type="EC" id="1.14.99.50"/>
    </reaction>
</comment>
<dbReference type="Gene3D" id="3.90.1580.10">
    <property type="entry name" value="paralog of FGE (formylglycine-generating enzyme)"/>
    <property type="match status" value="1"/>
</dbReference>
<feature type="binding site" evidence="4">
    <location>
        <position position="64"/>
    </location>
    <ligand>
        <name>Fe cation</name>
        <dbReference type="ChEBI" id="CHEBI:24875"/>
    </ligand>
</feature>
<comment type="function">
    <text evidence="4">Catalyzes the oxidative sulfurization of hercynine (N-alpha,N-alpha,N-alpha-trimethyl-L-histidine) into hercynyl-gamma-L-glutamyl-L-cysteine sulfoxide, a step in the biosynthesis pathway of ergothioneine.</text>
</comment>
<dbReference type="HAMAP" id="MF_02035">
    <property type="entry name" value="EgtB"/>
    <property type="match status" value="1"/>
</dbReference>
<keyword evidence="9" id="KW-1185">Reference proteome</keyword>
<dbReference type="Pfam" id="PF12867">
    <property type="entry name" value="DinB_2"/>
    <property type="match status" value="1"/>
</dbReference>
<comment type="similarity">
    <text evidence="4">Belongs to the EgtB family.</text>
</comment>
<dbReference type="InterPro" id="IPR005532">
    <property type="entry name" value="SUMF_dom"/>
</dbReference>
<dbReference type="InterPro" id="IPR051043">
    <property type="entry name" value="Sulfatase_Mod_Factor_Kinase"/>
</dbReference>
<evidence type="ECO:0000313" key="9">
    <source>
        <dbReference type="Proteomes" id="UP000791080"/>
    </source>
</evidence>
<protein>
    <recommendedName>
        <fullName evidence="4">Hercynine oxygenase</fullName>
        <ecNumber evidence="4">1.14.99.50</ecNumber>
    </recommendedName>
    <alternativeName>
        <fullName evidence="4">Gamma-glutamyl hercynylcysteine S-oxide synthase</fullName>
    </alternativeName>
</protein>
<dbReference type="InterPro" id="IPR016187">
    <property type="entry name" value="CTDL_fold"/>
</dbReference>
<feature type="compositionally biased region" description="Basic and acidic residues" evidence="5">
    <location>
        <begin position="12"/>
        <end position="21"/>
    </location>
</feature>
<evidence type="ECO:0000256" key="4">
    <source>
        <dbReference type="HAMAP-Rule" id="MF_02035"/>
    </source>
</evidence>
<dbReference type="EC" id="1.14.99.50" evidence="4"/>
<feature type="binding site" evidence="4">
    <location>
        <begin position="98"/>
        <end position="101"/>
    </location>
    <ligand>
        <name>gamma-L-glutamyl-L-cysteine</name>
        <dbReference type="ChEBI" id="CHEBI:58173"/>
    </ligand>
</feature>
<reference evidence="8 9" key="1">
    <citation type="submission" date="2022-06" db="EMBL/GenBank/DDBJ databases">
        <title>Genomic Encyclopedia of Type Strains, Phase I: the one thousand microbial genomes (KMG-I) project.</title>
        <authorList>
            <person name="Kyrpides N."/>
        </authorList>
    </citation>
    <scope>NUCLEOTIDE SEQUENCE [LARGE SCALE GENOMIC DNA]</scope>
    <source>
        <strain evidence="8 9">DSM 43889</strain>
    </source>
</reference>
<feature type="binding site" evidence="4">
    <location>
        <position position="150"/>
    </location>
    <ligand>
        <name>Fe cation</name>
        <dbReference type="ChEBI" id="CHEBI:24875"/>
    </ligand>
</feature>
<evidence type="ECO:0000259" key="6">
    <source>
        <dbReference type="Pfam" id="PF03781"/>
    </source>
</evidence>
<feature type="binding site" evidence="4">
    <location>
        <position position="433"/>
    </location>
    <ligand>
        <name>gamma-L-glutamyl-L-cysteine</name>
        <dbReference type="ChEBI" id="CHEBI:58173"/>
    </ligand>
</feature>
<dbReference type="RefSeq" id="WP_051313937.1">
    <property type="nucleotide sequence ID" value="NZ_AUBJ02000001.1"/>
</dbReference>
<gene>
    <name evidence="4" type="primary">egtB</name>
    <name evidence="8" type="ORF">G443_000214</name>
</gene>
<evidence type="ECO:0000259" key="7">
    <source>
        <dbReference type="Pfam" id="PF12867"/>
    </source>
</evidence>
<evidence type="ECO:0000256" key="3">
    <source>
        <dbReference type="ARBA" id="ARBA00037882"/>
    </source>
</evidence>
<dbReference type="Proteomes" id="UP000791080">
    <property type="component" value="Unassembled WGS sequence"/>
</dbReference>
<sequence>MSFSPPGTSVGPDRRDEDALRDRVARELDRARRRTRHLTEAVDDGDLRRQHSPLMSPLVWDLAHVGSQEELWLVRDVGGRVPLRPDIDDLYDAFRHARADRPALPLLSPVEARGYVASVRAKVLDVLAGVPLRGRRLVADGFAFGMIVQHEQQHDETMLATHQLRSGEPVLTAPPVPGPSVPPGPDEVLVPAGTFTMGTSVEPWALDNERPGHPVRVPAFHLDTKAVTNARFVEFIEDGGYERPELWSEEGWAACLASALRAPLFWRRDGDGRWWRRVFGRWEPVSPEEPVVHVSFHEAEAFATWCGRRLPTEAEWERAARFDPRSGETRRYPWGDEAPTDRHANLGQRHLRPAPAGAFPAGTSPLGVHQLLGDVWEWTSTPFRGYPGFAAFPYREYSEVFFGEEYRVLRGGSFGTDHAVARATFRNWDYPGRRQIFAGFRCARDASPEEVD</sequence>
<dbReference type="InterPro" id="IPR017806">
    <property type="entry name" value="EgtB"/>
</dbReference>
<comment type="pathway">
    <text evidence="3 4">Amino-acid biosynthesis; ergothioneine biosynthesis.</text>
</comment>
<dbReference type="Gene3D" id="1.20.120.450">
    <property type="entry name" value="dinb family like domain"/>
    <property type="match status" value="1"/>
</dbReference>
<dbReference type="SUPFAM" id="SSF109854">
    <property type="entry name" value="DinB/YfiT-like putative metalloenzymes"/>
    <property type="match status" value="1"/>
</dbReference>
<dbReference type="PANTHER" id="PTHR23150">
    <property type="entry name" value="SULFATASE MODIFYING FACTOR 1, 2"/>
    <property type="match status" value="1"/>
</dbReference>
<proteinExistence type="inferred from homology"/>
<dbReference type="SUPFAM" id="SSF56436">
    <property type="entry name" value="C-type lectin-like"/>
    <property type="match status" value="1"/>
</dbReference>
<comment type="cofactor">
    <cofactor evidence="4">
        <name>Fe(2+)</name>
        <dbReference type="ChEBI" id="CHEBI:29033"/>
    </cofactor>
</comment>
<evidence type="ECO:0000256" key="5">
    <source>
        <dbReference type="SAM" id="MobiDB-lite"/>
    </source>
</evidence>
<comment type="caution">
    <text evidence="8">The sequence shown here is derived from an EMBL/GenBank/DDBJ whole genome shotgun (WGS) entry which is preliminary data.</text>
</comment>
<dbReference type="Pfam" id="PF03781">
    <property type="entry name" value="FGE-sulfatase"/>
    <property type="match status" value="1"/>
</dbReference>
<feature type="domain" description="DinB-like" evidence="7">
    <location>
        <begin position="27"/>
        <end position="158"/>
    </location>
</feature>
<dbReference type="InterPro" id="IPR034660">
    <property type="entry name" value="DinB/YfiT-like"/>
</dbReference>
<organism evidence="8 9">
    <name type="scientific">Actinoalloteichus caeruleus DSM 43889</name>
    <dbReference type="NCBI Taxonomy" id="1120930"/>
    <lineage>
        <taxon>Bacteria</taxon>
        <taxon>Bacillati</taxon>
        <taxon>Actinomycetota</taxon>
        <taxon>Actinomycetes</taxon>
        <taxon>Pseudonocardiales</taxon>
        <taxon>Pseudonocardiaceae</taxon>
        <taxon>Actinoalloteichus</taxon>
        <taxon>Actinoalloteichus cyanogriseus</taxon>
    </lineage>
</organism>
<name>A0ABT1JCC6_ACTCY</name>
<keyword evidence="4" id="KW-0479">Metal-binding</keyword>
<feature type="binding site" evidence="4">
    <location>
        <position position="429"/>
    </location>
    <ligand>
        <name>gamma-L-glutamyl-L-cysteine</name>
        <dbReference type="ChEBI" id="CHEBI:58173"/>
    </ligand>
</feature>
<dbReference type="InterPro" id="IPR024775">
    <property type="entry name" value="DinB-like"/>
</dbReference>
<accession>A0ABT1JCC6</accession>
<keyword evidence="4" id="KW-0503">Monooxygenase</keyword>
<feature type="domain" description="Sulfatase-modifying factor enzyme-like" evidence="6">
    <location>
        <begin position="184"/>
        <end position="444"/>
    </location>
</feature>
<keyword evidence="1 4" id="KW-0560">Oxidoreductase</keyword>
<feature type="region of interest" description="Disordered" evidence="5">
    <location>
        <begin position="1"/>
        <end position="21"/>
    </location>
</feature>
<evidence type="ECO:0000313" key="8">
    <source>
        <dbReference type="EMBL" id="MCP2329944.1"/>
    </source>
</evidence>
<feature type="binding site" evidence="4">
    <location>
        <position position="154"/>
    </location>
    <ligand>
        <name>Fe cation</name>
        <dbReference type="ChEBI" id="CHEBI:24875"/>
    </ligand>
</feature>
<dbReference type="NCBIfam" id="TIGR03440">
    <property type="entry name" value="egtB_TIGR03440"/>
    <property type="match status" value="1"/>
</dbReference>
<dbReference type="InterPro" id="IPR042095">
    <property type="entry name" value="SUMF_sf"/>
</dbReference>
<evidence type="ECO:0000256" key="1">
    <source>
        <dbReference type="ARBA" id="ARBA00023002"/>
    </source>
</evidence>
<keyword evidence="2 4" id="KW-0408">Iron</keyword>
<evidence type="ECO:0000256" key="2">
    <source>
        <dbReference type="ARBA" id="ARBA00023004"/>
    </source>
</evidence>
<dbReference type="InterPro" id="IPR032890">
    <property type="entry name" value="EgtB_Actinobacteria"/>
</dbReference>
<dbReference type="EMBL" id="AUBJ02000001">
    <property type="protein sequence ID" value="MCP2329944.1"/>
    <property type="molecule type" value="Genomic_DNA"/>
</dbReference>